<dbReference type="InterPro" id="IPR017853">
    <property type="entry name" value="GH"/>
</dbReference>
<feature type="region of interest" description="Disordered" evidence="1">
    <location>
        <begin position="63"/>
        <end position="107"/>
    </location>
</feature>
<feature type="compositionally biased region" description="Low complexity" evidence="1">
    <location>
        <begin position="63"/>
        <end position="79"/>
    </location>
</feature>
<reference evidence="2 3" key="1">
    <citation type="submission" date="2017-08" db="EMBL/GenBank/DDBJ databases">
        <title>Mechanisms for carbon and nitrogen cycling indicate functional differentiation within the Candidate Phyla Radiation.</title>
        <authorList>
            <person name="Danczak R.E."/>
            <person name="Johnston M.D."/>
            <person name="Kenah C."/>
            <person name="Slattery M."/>
            <person name="Wrighton K.C."/>
            <person name="Wilkins M.J."/>
        </authorList>
    </citation>
    <scope>NUCLEOTIDE SEQUENCE [LARGE SCALE GENOMIC DNA]</scope>
    <source>
        <strain evidence="2">Gr01-1014_85</strain>
    </source>
</reference>
<evidence type="ECO:0008006" key="4">
    <source>
        <dbReference type="Google" id="ProtNLM"/>
    </source>
</evidence>
<dbReference type="EMBL" id="VMFD01000005">
    <property type="protein sequence ID" value="TSC66485.1"/>
    <property type="molecule type" value="Genomic_DNA"/>
</dbReference>
<proteinExistence type="predicted"/>
<evidence type="ECO:0000313" key="3">
    <source>
        <dbReference type="Proteomes" id="UP000316253"/>
    </source>
</evidence>
<protein>
    <recommendedName>
        <fullName evidence="4">Asl1-like glycosyl hydrolase catalytic domain-containing protein</fullName>
    </recommendedName>
</protein>
<evidence type="ECO:0000256" key="1">
    <source>
        <dbReference type="SAM" id="MobiDB-lite"/>
    </source>
</evidence>
<organism evidence="2 3">
    <name type="scientific">Candidatus Berkelbacteria bacterium Gr01-1014_85</name>
    <dbReference type="NCBI Taxonomy" id="2017150"/>
    <lineage>
        <taxon>Bacteria</taxon>
        <taxon>Candidatus Berkelbacteria</taxon>
    </lineage>
</organism>
<gene>
    <name evidence="2" type="ORF">CEO22_86</name>
</gene>
<dbReference type="AlphaFoldDB" id="A0A554JDN0"/>
<sequence length="416" mass="45614">MSSSFKKWTASLYYEGMFTFLRHSLASLSPVVRQLLAIVSIAGIGVGTGAGAARLMPAKPAEPTTVASIQTTTTTSPTPAVTPTPTPVASARPKSAAENSPAPAKPAVNRQNFTWGISVNIFPFADQNEEFLPEQYRLAKELGVKSVRIDFAPNNPTASDAALAKAREAGLEVVMIIPFGPRDIFSDPSLDQSAYDYVAKIVKPRAGQVSVWQLATEPASVAIKSAGHHGIDKGDYVDSRYQAVKTWLLAASRAVKDNDPNTRRLINDQWVHTGFFDRFMKEGGDKAFEILGWNWFSDMGSSLSRPTLDAKKKQTYELLAKLKSFGKPIWLTEVNRRRGSADANEKAQADFIESIAKQAYADRSVAGLFVFNLIEDLSAPPAEQGYSIVNVDRSTRLVVGPKQAFHRYQAFIRDRR</sequence>
<evidence type="ECO:0000313" key="2">
    <source>
        <dbReference type="EMBL" id="TSC66485.1"/>
    </source>
</evidence>
<accession>A0A554JDN0</accession>
<dbReference type="SUPFAM" id="SSF51445">
    <property type="entry name" value="(Trans)glycosidases"/>
    <property type="match status" value="1"/>
</dbReference>
<dbReference type="Gene3D" id="3.20.20.80">
    <property type="entry name" value="Glycosidases"/>
    <property type="match status" value="1"/>
</dbReference>
<name>A0A554JDN0_9BACT</name>
<dbReference type="Proteomes" id="UP000316253">
    <property type="component" value="Unassembled WGS sequence"/>
</dbReference>
<comment type="caution">
    <text evidence="2">The sequence shown here is derived from an EMBL/GenBank/DDBJ whole genome shotgun (WGS) entry which is preliminary data.</text>
</comment>